<feature type="compositionally biased region" description="Basic and acidic residues" evidence="8">
    <location>
        <begin position="561"/>
        <end position="581"/>
    </location>
</feature>
<dbReference type="Gene3D" id="3.40.850.10">
    <property type="entry name" value="Kinesin motor domain"/>
    <property type="match status" value="1"/>
</dbReference>
<dbReference type="SUPFAM" id="SSF52540">
    <property type="entry name" value="P-loop containing nucleoside triphosphate hydrolases"/>
    <property type="match status" value="1"/>
</dbReference>
<keyword evidence="11" id="KW-1185">Reference proteome</keyword>
<dbReference type="Pfam" id="PF00225">
    <property type="entry name" value="Kinesin"/>
    <property type="match status" value="1"/>
</dbReference>
<feature type="compositionally biased region" description="Polar residues" evidence="8">
    <location>
        <begin position="309"/>
        <end position="328"/>
    </location>
</feature>
<gene>
    <name evidence="10" type="ORF">MCOR_26501</name>
</gene>
<dbReference type="PROSITE" id="PS00411">
    <property type="entry name" value="KINESIN_MOTOR_1"/>
    <property type="match status" value="1"/>
</dbReference>
<feature type="compositionally biased region" description="Polar residues" evidence="8">
    <location>
        <begin position="503"/>
        <end position="523"/>
    </location>
</feature>
<dbReference type="AlphaFoldDB" id="A0A6J8C716"/>
<protein>
    <recommendedName>
        <fullName evidence="6">Kinesin-like protein</fullName>
    </recommendedName>
</protein>
<feature type="domain" description="Kinesin motor" evidence="9">
    <location>
        <begin position="1"/>
        <end position="130"/>
    </location>
</feature>
<dbReference type="PANTHER" id="PTHR47968">
    <property type="entry name" value="CENTROMERE PROTEIN E"/>
    <property type="match status" value="1"/>
</dbReference>
<dbReference type="InterPro" id="IPR027417">
    <property type="entry name" value="P-loop_NTPase"/>
</dbReference>
<feature type="region of interest" description="Disordered" evidence="8">
    <location>
        <begin position="493"/>
        <end position="602"/>
    </location>
</feature>
<dbReference type="PANTHER" id="PTHR47968:SF67">
    <property type="entry name" value="KINESIN MOTOR DOMAIN-CONTAINING PROTEIN"/>
    <property type="match status" value="1"/>
</dbReference>
<feature type="region of interest" description="Disordered" evidence="8">
    <location>
        <begin position="290"/>
        <end position="329"/>
    </location>
</feature>
<keyword evidence="3 6" id="KW-0067">ATP-binding</keyword>
<dbReference type="PRINTS" id="PR00380">
    <property type="entry name" value="KINESINHEAVY"/>
</dbReference>
<evidence type="ECO:0000256" key="8">
    <source>
        <dbReference type="SAM" id="MobiDB-lite"/>
    </source>
</evidence>
<organism evidence="10 11">
    <name type="scientific">Mytilus coruscus</name>
    <name type="common">Sea mussel</name>
    <dbReference type="NCBI Taxonomy" id="42192"/>
    <lineage>
        <taxon>Eukaryota</taxon>
        <taxon>Metazoa</taxon>
        <taxon>Spiralia</taxon>
        <taxon>Lophotrochozoa</taxon>
        <taxon>Mollusca</taxon>
        <taxon>Bivalvia</taxon>
        <taxon>Autobranchia</taxon>
        <taxon>Pteriomorphia</taxon>
        <taxon>Mytilida</taxon>
        <taxon>Mytiloidea</taxon>
        <taxon>Mytilidae</taxon>
        <taxon>Mytilinae</taxon>
        <taxon>Mytilus</taxon>
    </lineage>
</organism>
<dbReference type="GO" id="GO:0003777">
    <property type="term" value="F:microtubule motor activity"/>
    <property type="evidence" value="ECO:0007669"/>
    <property type="project" value="InterPro"/>
</dbReference>
<evidence type="ECO:0000256" key="5">
    <source>
        <dbReference type="PROSITE-ProRule" id="PRU00283"/>
    </source>
</evidence>
<keyword evidence="7" id="KW-0175">Coiled coil</keyword>
<dbReference type="InterPro" id="IPR019821">
    <property type="entry name" value="Kinesin_motor_CS"/>
</dbReference>
<keyword evidence="6" id="KW-0493">Microtubule</keyword>
<dbReference type="InterPro" id="IPR056524">
    <property type="entry name" value="KIF6/9_C"/>
</dbReference>
<feature type="compositionally biased region" description="Polar residues" evidence="8">
    <location>
        <begin position="551"/>
        <end position="560"/>
    </location>
</feature>
<feature type="compositionally biased region" description="Polar residues" evidence="8">
    <location>
        <begin position="530"/>
        <end position="543"/>
    </location>
</feature>
<sequence length="635" mass="72981">MNQASTRSHCIFTIHLTSTESGSATIRRSKLHLVDLAGSERVSKTGVNGVLLKEAKYINLSLHFLEQVIIALADKSRQHIPYRNSMMTSVIRDSLGGNCMTTMIATCSVEKKNIDESISTCRFAQRVAMIKNDVMVNEELDPKLLITRLKREVQQLKEELAMATGEQRTDNLTEEEISRCKYAVDNYLADNDKESTLDIGADMRKIQYCYSLLKQMVQEKPKVVEVEAQHKSPSYTDVDTGPYRDSENSRLKELILQRDNEINILVGMLKKEKKRSADAMAEVESFGRMKSFEDNSRPSSGRRSRGSRMNTAESLSANKRNSSSTSFDEQTKTKDIIYSIFLQIYLSVGDMSTGRQEAFETFKRDYPQNSAIEDNKDALKQKYVEAKKLGEYVNKSRTKINHVKSQIEQYRMQLAMRGLVDPEDAEPDEEEQEMRNEMEEEKMNYKEYFTRLRTLKTEIEHLQHLLEKSKVKLMKDFEMWWAEQVNLQQNNNSYRQQKEQKSAWRTPTPNKSVPNGVQSSQQYAADGRKQSVQNGIQSTQQFSMDGRKSFDPSQRSPYESNSRKQYDTVDTDNRKQYDTGQRRPPGLPKSRSDSGNLPMTGDAKADADIMAFIKARQNLLRQGKKSYQINEMCIC</sequence>
<evidence type="ECO:0000256" key="4">
    <source>
        <dbReference type="ARBA" id="ARBA00023212"/>
    </source>
</evidence>
<evidence type="ECO:0000256" key="3">
    <source>
        <dbReference type="ARBA" id="ARBA00022840"/>
    </source>
</evidence>
<accession>A0A6J8C716</accession>
<dbReference type="PROSITE" id="PS50067">
    <property type="entry name" value="KINESIN_MOTOR_2"/>
    <property type="match status" value="1"/>
</dbReference>
<dbReference type="InterPro" id="IPR036961">
    <property type="entry name" value="Kinesin_motor_dom_sf"/>
</dbReference>
<dbReference type="GO" id="GO:0005524">
    <property type="term" value="F:ATP binding"/>
    <property type="evidence" value="ECO:0007669"/>
    <property type="project" value="UniProtKB-KW"/>
</dbReference>
<dbReference type="OrthoDB" id="3176171at2759"/>
<keyword evidence="2 6" id="KW-0547">Nucleotide-binding</keyword>
<comment type="caution">
    <text evidence="5">Lacks conserved residue(s) required for the propagation of feature annotation.</text>
</comment>
<dbReference type="InterPro" id="IPR027640">
    <property type="entry name" value="Kinesin-like_fam"/>
</dbReference>
<dbReference type="Proteomes" id="UP000507470">
    <property type="component" value="Unassembled WGS sequence"/>
</dbReference>
<comment type="subcellular location">
    <subcellularLocation>
        <location evidence="1">Cytoplasm</location>
        <location evidence="1">Cytoskeleton</location>
    </subcellularLocation>
</comment>
<comment type="similarity">
    <text evidence="5 6">Belongs to the TRAFAC class myosin-kinesin ATPase superfamily. Kinesin family.</text>
</comment>
<evidence type="ECO:0000256" key="1">
    <source>
        <dbReference type="ARBA" id="ARBA00004245"/>
    </source>
</evidence>
<dbReference type="EMBL" id="CACVKT020004775">
    <property type="protein sequence ID" value="CAC5391492.1"/>
    <property type="molecule type" value="Genomic_DNA"/>
</dbReference>
<keyword evidence="4" id="KW-0963">Cytoplasm</keyword>
<dbReference type="InterPro" id="IPR001752">
    <property type="entry name" value="Kinesin_motor_dom"/>
</dbReference>
<dbReference type="SMART" id="SM00129">
    <property type="entry name" value="KISc"/>
    <property type="match status" value="1"/>
</dbReference>
<evidence type="ECO:0000256" key="2">
    <source>
        <dbReference type="ARBA" id="ARBA00022741"/>
    </source>
</evidence>
<dbReference type="GO" id="GO:0008017">
    <property type="term" value="F:microtubule binding"/>
    <property type="evidence" value="ECO:0007669"/>
    <property type="project" value="InterPro"/>
</dbReference>
<reference evidence="10 11" key="1">
    <citation type="submission" date="2020-06" db="EMBL/GenBank/DDBJ databases">
        <authorList>
            <person name="Li R."/>
            <person name="Bekaert M."/>
        </authorList>
    </citation>
    <scope>NUCLEOTIDE SEQUENCE [LARGE SCALE GENOMIC DNA]</scope>
    <source>
        <strain evidence="11">wild</strain>
    </source>
</reference>
<evidence type="ECO:0000313" key="11">
    <source>
        <dbReference type="Proteomes" id="UP000507470"/>
    </source>
</evidence>
<evidence type="ECO:0000256" key="7">
    <source>
        <dbReference type="SAM" id="Coils"/>
    </source>
</evidence>
<dbReference type="Pfam" id="PF23735">
    <property type="entry name" value="KIF9"/>
    <property type="match status" value="1"/>
</dbReference>
<evidence type="ECO:0000259" key="9">
    <source>
        <dbReference type="PROSITE" id="PS50067"/>
    </source>
</evidence>
<feature type="coiled-coil region" evidence="7">
    <location>
        <begin position="431"/>
        <end position="472"/>
    </location>
</feature>
<keyword evidence="4" id="KW-0206">Cytoskeleton</keyword>
<evidence type="ECO:0000313" key="10">
    <source>
        <dbReference type="EMBL" id="CAC5391492.1"/>
    </source>
</evidence>
<keyword evidence="6" id="KW-0505">Motor protein</keyword>
<dbReference type="GO" id="GO:0005874">
    <property type="term" value="C:microtubule"/>
    <property type="evidence" value="ECO:0007669"/>
    <property type="project" value="UniProtKB-KW"/>
</dbReference>
<dbReference type="GO" id="GO:0007018">
    <property type="term" value="P:microtubule-based movement"/>
    <property type="evidence" value="ECO:0007669"/>
    <property type="project" value="InterPro"/>
</dbReference>
<proteinExistence type="inferred from homology"/>
<name>A0A6J8C716_MYTCO</name>
<evidence type="ECO:0000256" key="6">
    <source>
        <dbReference type="RuleBase" id="RU000394"/>
    </source>
</evidence>